<gene>
    <name evidence="5" type="ORF">ASPACDRAFT_1889733</name>
</gene>
<dbReference type="GO" id="GO:0031177">
    <property type="term" value="F:phosphopantetheine binding"/>
    <property type="evidence" value="ECO:0007669"/>
    <property type="project" value="InterPro"/>
</dbReference>
<dbReference type="Pfam" id="PF00550">
    <property type="entry name" value="PP-binding"/>
    <property type="match status" value="1"/>
</dbReference>
<feature type="domain" description="Carrier" evidence="4">
    <location>
        <begin position="277"/>
        <end position="354"/>
    </location>
</feature>
<dbReference type="OrthoDB" id="4508220at2759"/>
<dbReference type="AlphaFoldDB" id="A0A1L9WNP7"/>
<keyword evidence="6" id="KW-1185">Reference proteome</keyword>
<dbReference type="Pfam" id="PF08659">
    <property type="entry name" value="KR"/>
    <property type="match status" value="1"/>
</dbReference>
<feature type="region of interest" description="Disordered" evidence="3">
    <location>
        <begin position="212"/>
        <end position="280"/>
    </location>
</feature>
<sequence length="357" mass="38697">MDSDSKPVPLLVDQREATDPQGVISLSSVAAYIFVGKTESMARVLVPEMWKAGARTFIFITESTSPSAARRDIIQGLRAGGATAFLYEDCLSHIDRLKTVLGLWNTNGRRIGGVVYDQTDAVAEDLDDVLYHAAGMQSLHESTAALELDFLLTYSRRDTPAAAMAKHMARHRSAFGLPFVPLELETGPDAVEAQVLSRFRLVFSDPAQSAPTIESVYSSSSGETAAQTGLTTPDGFGAGNWSPSISRSSSREDCDQRKDQDVLPERDCGRPPSKSYDGNSSLFDSAAEQIASLLSVEVDEVDQDAPIAALGVDSLIANAFCNWLATEVNVRLPPFEFLEAGSLRSFIQRIIHSREGF</sequence>
<dbReference type="PROSITE" id="PS50075">
    <property type="entry name" value="CARRIER"/>
    <property type="match status" value="1"/>
</dbReference>
<evidence type="ECO:0000313" key="5">
    <source>
        <dbReference type="EMBL" id="OJJ97802.1"/>
    </source>
</evidence>
<dbReference type="OMA" id="LIANAFC"/>
<dbReference type="STRING" id="690307.A0A1L9WNP7"/>
<reference evidence="6" key="1">
    <citation type="journal article" date="2017" name="Genome Biol.">
        <title>Comparative genomics reveals high biological diversity and specific adaptations in the industrially and medically important fungal genus Aspergillus.</title>
        <authorList>
            <person name="de Vries R.P."/>
            <person name="Riley R."/>
            <person name="Wiebenga A."/>
            <person name="Aguilar-Osorio G."/>
            <person name="Amillis S."/>
            <person name="Uchima C.A."/>
            <person name="Anderluh G."/>
            <person name="Asadollahi M."/>
            <person name="Askin M."/>
            <person name="Barry K."/>
            <person name="Battaglia E."/>
            <person name="Bayram O."/>
            <person name="Benocci T."/>
            <person name="Braus-Stromeyer S.A."/>
            <person name="Caldana C."/>
            <person name="Canovas D."/>
            <person name="Cerqueira G.C."/>
            <person name="Chen F."/>
            <person name="Chen W."/>
            <person name="Choi C."/>
            <person name="Clum A."/>
            <person name="Dos Santos R.A."/>
            <person name="Damasio A.R."/>
            <person name="Diallinas G."/>
            <person name="Emri T."/>
            <person name="Fekete E."/>
            <person name="Flipphi M."/>
            <person name="Freyberg S."/>
            <person name="Gallo A."/>
            <person name="Gournas C."/>
            <person name="Habgood R."/>
            <person name="Hainaut M."/>
            <person name="Harispe M.L."/>
            <person name="Henrissat B."/>
            <person name="Hilden K.S."/>
            <person name="Hope R."/>
            <person name="Hossain A."/>
            <person name="Karabika E."/>
            <person name="Karaffa L."/>
            <person name="Karanyi Z."/>
            <person name="Krasevec N."/>
            <person name="Kuo A."/>
            <person name="Kusch H."/>
            <person name="LaButti K."/>
            <person name="Lagendijk E.L."/>
            <person name="Lapidus A."/>
            <person name="Levasseur A."/>
            <person name="Lindquist E."/>
            <person name="Lipzen A."/>
            <person name="Logrieco A.F."/>
            <person name="MacCabe A."/>
            <person name="Maekelae M.R."/>
            <person name="Malavazi I."/>
            <person name="Melin P."/>
            <person name="Meyer V."/>
            <person name="Mielnichuk N."/>
            <person name="Miskei M."/>
            <person name="Molnar A.P."/>
            <person name="Mule G."/>
            <person name="Ngan C.Y."/>
            <person name="Orejas M."/>
            <person name="Orosz E."/>
            <person name="Ouedraogo J.P."/>
            <person name="Overkamp K.M."/>
            <person name="Park H.-S."/>
            <person name="Perrone G."/>
            <person name="Piumi F."/>
            <person name="Punt P.J."/>
            <person name="Ram A.F."/>
            <person name="Ramon A."/>
            <person name="Rauscher S."/>
            <person name="Record E."/>
            <person name="Riano-Pachon D.M."/>
            <person name="Robert V."/>
            <person name="Roehrig J."/>
            <person name="Ruller R."/>
            <person name="Salamov A."/>
            <person name="Salih N.S."/>
            <person name="Samson R.A."/>
            <person name="Sandor E."/>
            <person name="Sanguinetti M."/>
            <person name="Schuetze T."/>
            <person name="Sepcic K."/>
            <person name="Shelest E."/>
            <person name="Sherlock G."/>
            <person name="Sophianopoulou V."/>
            <person name="Squina F.M."/>
            <person name="Sun H."/>
            <person name="Susca A."/>
            <person name="Todd R.B."/>
            <person name="Tsang A."/>
            <person name="Unkles S.E."/>
            <person name="van de Wiele N."/>
            <person name="van Rossen-Uffink D."/>
            <person name="Oliveira J.V."/>
            <person name="Vesth T.C."/>
            <person name="Visser J."/>
            <person name="Yu J.-H."/>
            <person name="Zhou M."/>
            <person name="Andersen M.R."/>
            <person name="Archer D.B."/>
            <person name="Baker S.E."/>
            <person name="Benoit I."/>
            <person name="Brakhage A.A."/>
            <person name="Braus G.H."/>
            <person name="Fischer R."/>
            <person name="Frisvad J.C."/>
            <person name="Goldman G.H."/>
            <person name="Houbraken J."/>
            <person name="Oakley B."/>
            <person name="Pocsi I."/>
            <person name="Scazzocchio C."/>
            <person name="Seiboth B."/>
            <person name="vanKuyk P.A."/>
            <person name="Wortman J."/>
            <person name="Dyer P.S."/>
            <person name="Grigoriev I.V."/>
        </authorList>
    </citation>
    <scope>NUCLEOTIDE SEQUENCE [LARGE SCALE GENOMIC DNA]</scope>
    <source>
        <strain evidence="6">ATCC 16872 / CBS 172.66 / WB 5094</strain>
    </source>
</reference>
<dbReference type="GeneID" id="30972361"/>
<evidence type="ECO:0000259" key="4">
    <source>
        <dbReference type="PROSITE" id="PS50075"/>
    </source>
</evidence>
<organism evidence="5 6">
    <name type="scientific">Aspergillus aculeatus (strain ATCC 16872 / CBS 172.66 / WB 5094)</name>
    <dbReference type="NCBI Taxonomy" id="690307"/>
    <lineage>
        <taxon>Eukaryota</taxon>
        <taxon>Fungi</taxon>
        <taxon>Dikarya</taxon>
        <taxon>Ascomycota</taxon>
        <taxon>Pezizomycotina</taxon>
        <taxon>Eurotiomycetes</taxon>
        <taxon>Eurotiomycetidae</taxon>
        <taxon>Eurotiales</taxon>
        <taxon>Aspergillaceae</taxon>
        <taxon>Aspergillus</taxon>
        <taxon>Aspergillus subgen. Circumdati</taxon>
    </lineage>
</organism>
<evidence type="ECO:0000256" key="2">
    <source>
        <dbReference type="ARBA" id="ARBA00022553"/>
    </source>
</evidence>
<dbReference type="EMBL" id="KV878981">
    <property type="protein sequence ID" value="OJJ97802.1"/>
    <property type="molecule type" value="Genomic_DNA"/>
</dbReference>
<dbReference type="InterPro" id="IPR013968">
    <property type="entry name" value="PKS_KR"/>
</dbReference>
<dbReference type="Gene3D" id="1.10.1200.10">
    <property type="entry name" value="ACP-like"/>
    <property type="match status" value="1"/>
</dbReference>
<dbReference type="SMART" id="SM00823">
    <property type="entry name" value="PKS_PP"/>
    <property type="match status" value="1"/>
</dbReference>
<dbReference type="InterPro" id="IPR036736">
    <property type="entry name" value="ACP-like_sf"/>
</dbReference>
<protein>
    <recommendedName>
        <fullName evidence="4">Carrier domain-containing protein</fullName>
    </recommendedName>
</protein>
<keyword evidence="1" id="KW-0596">Phosphopantetheine</keyword>
<proteinExistence type="predicted"/>
<keyword evidence="2" id="KW-0597">Phosphoprotein</keyword>
<dbReference type="InterPro" id="IPR009081">
    <property type="entry name" value="PP-bd_ACP"/>
</dbReference>
<dbReference type="VEuPathDB" id="FungiDB:ASPACDRAFT_1889733"/>
<feature type="compositionally biased region" description="Polar residues" evidence="3">
    <location>
        <begin position="212"/>
        <end position="231"/>
    </location>
</feature>
<dbReference type="SUPFAM" id="SSF47336">
    <property type="entry name" value="ACP-like"/>
    <property type="match status" value="1"/>
</dbReference>
<dbReference type="Proteomes" id="UP000184546">
    <property type="component" value="Unassembled WGS sequence"/>
</dbReference>
<evidence type="ECO:0000256" key="3">
    <source>
        <dbReference type="SAM" id="MobiDB-lite"/>
    </source>
</evidence>
<feature type="compositionally biased region" description="Basic and acidic residues" evidence="3">
    <location>
        <begin position="249"/>
        <end position="269"/>
    </location>
</feature>
<dbReference type="InterPro" id="IPR020806">
    <property type="entry name" value="PKS_PP-bd"/>
</dbReference>
<evidence type="ECO:0000256" key="1">
    <source>
        <dbReference type="ARBA" id="ARBA00022450"/>
    </source>
</evidence>
<name>A0A1L9WNP7_ASPA1</name>
<accession>A0A1L9WNP7</accession>
<evidence type="ECO:0000313" key="6">
    <source>
        <dbReference type="Proteomes" id="UP000184546"/>
    </source>
</evidence>
<dbReference type="RefSeq" id="XP_020054142.1">
    <property type="nucleotide sequence ID" value="XM_020198547.1"/>
</dbReference>